<dbReference type="GO" id="GO:0042802">
    <property type="term" value="F:identical protein binding"/>
    <property type="evidence" value="ECO:0007669"/>
    <property type="project" value="UniProtKB-ARBA"/>
</dbReference>
<dbReference type="AlphaFoldDB" id="A0A2V3ZU12"/>
<evidence type="ECO:0000256" key="4">
    <source>
        <dbReference type="ARBA" id="ARBA00022679"/>
    </source>
</evidence>
<dbReference type="FunFam" id="3.40.50.300:FF:000527">
    <property type="entry name" value="Tyrosine-protein kinase etk"/>
    <property type="match status" value="1"/>
</dbReference>
<evidence type="ECO:0000259" key="12">
    <source>
        <dbReference type="Pfam" id="PF13807"/>
    </source>
</evidence>
<comment type="caution">
    <text evidence="13">The sequence shown here is derived from an EMBL/GenBank/DDBJ whole genome shotgun (WGS) entry which is preliminary data.</text>
</comment>
<dbReference type="GO" id="GO:0004715">
    <property type="term" value="F:non-membrane spanning protein tyrosine kinase activity"/>
    <property type="evidence" value="ECO:0007669"/>
    <property type="project" value="UniProtKB-EC"/>
</dbReference>
<dbReference type="SUPFAM" id="SSF52540">
    <property type="entry name" value="P-loop containing nucleoside triphosphate hydrolases"/>
    <property type="match status" value="1"/>
</dbReference>
<evidence type="ECO:0000256" key="1">
    <source>
        <dbReference type="ARBA" id="ARBA00007316"/>
    </source>
</evidence>
<keyword evidence="6" id="KW-0418">Kinase</keyword>
<keyword evidence="14" id="KW-1185">Reference proteome</keyword>
<keyword evidence="10" id="KW-0472">Membrane</keyword>
<keyword evidence="5" id="KW-0547">Nucleotide-binding</keyword>
<dbReference type="InterPro" id="IPR027417">
    <property type="entry name" value="P-loop_NTPase"/>
</dbReference>
<evidence type="ECO:0000256" key="8">
    <source>
        <dbReference type="ARBA" id="ARBA00023137"/>
    </source>
</evidence>
<comment type="similarity">
    <text evidence="1">Belongs to the CpsD/CapB family.</text>
</comment>
<dbReference type="PANTHER" id="PTHR32309">
    <property type="entry name" value="TYROSINE-PROTEIN KINASE"/>
    <property type="match status" value="1"/>
</dbReference>
<dbReference type="OrthoDB" id="9794577at2"/>
<sequence>MKYVDEVVDYFDKKDGPDVKDFLYRILSKWKIFVICGVMGICIAYLVSKYSTPVYMMRSSLLVHVDPDETSGKQMFEGYQLRDKANIQNHVEILKSFTINRKAMENLGWTQSWYKKTWFIDKGLYRNEPFEVIQHEGTNLTDIPVFIEQVDGHTYKIRVDGEAEYKGDEVKVKFEKEGFFNQAFKNKFFHFTIKPKKKKVDQDANHYFVFNDLDKLTLKYMESMVITVAEKKAELIHLRIDDSEPARGVDFLNELNWVYLQFRLIEKNKKSENTVRFIDSRLEGIVDSLQLAGQSFTNFRSRNRIVDLGQEAGVVVAKMEELETQLSQAQISLEYYKNLLRNLGDANQMKQVVAPTTAGVSDPSLTALVTKLTDLYGKREALSYSVQPKNPSMVILNNEIDMIRQSLDENLKSLVANSQIEVASLSERMSKVRDQLARMPKNEQKFNNMKRNFDLNNELYTFLLKKRAEAAIAKASNVSDAQIIDPARLATIIKIKPKLAINLLIGMFLGLGFPFLIIIMQEFFNDNIQSREELVKKTHLPLLGTIAHNRYPNNLPVFHQPRSAISESFRSLRTNLNYVLPDQPTKIIGVHSTIPSEGKSFATVNLASIVAMNNKKVLLIGADMRKPKVEKMFDLENKVGLSTYLIRYNKWQEVVQNTHIKNLYCVTSGPVPPNPAELLENGRLEMFLNAVKGKFDYVFIDNAPISMVTDGFITGKLADANLFVLRQGFSHKEQINFVNQIAERGTLDNVSLILNDVTSNGAYGNYTNGEGYYYEEPSPGIVRKLWEKVSNN</sequence>
<name>A0A2V3ZU12_9BACT</name>
<dbReference type="InterPro" id="IPR050445">
    <property type="entry name" value="Bact_polysacc_biosynth/exp"/>
</dbReference>
<dbReference type="InterPro" id="IPR025669">
    <property type="entry name" value="AAA_dom"/>
</dbReference>
<feature type="transmembrane region" description="Helical" evidence="10">
    <location>
        <begin position="30"/>
        <end position="48"/>
    </location>
</feature>
<evidence type="ECO:0000259" key="11">
    <source>
        <dbReference type="Pfam" id="PF13614"/>
    </source>
</evidence>
<dbReference type="PANTHER" id="PTHR32309:SF13">
    <property type="entry name" value="FERRIC ENTEROBACTIN TRANSPORT PROTEIN FEPE"/>
    <property type="match status" value="1"/>
</dbReference>
<evidence type="ECO:0000256" key="3">
    <source>
        <dbReference type="ARBA" id="ARBA00011903"/>
    </source>
</evidence>
<accession>A0A2V3ZU12</accession>
<dbReference type="Pfam" id="PF13807">
    <property type="entry name" value="GNVR"/>
    <property type="match status" value="1"/>
</dbReference>
<keyword evidence="4" id="KW-0808">Transferase</keyword>
<comment type="similarity">
    <text evidence="2">Belongs to the etk/wzc family.</text>
</comment>
<evidence type="ECO:0000256" key="9">
    <source>
        <dbReference type="ARBA" id="ARBA00051245"/>
    </source>
</evidence>
<dbReference type="Proteomes" id="UP000248079">
    <property type="component" value="Unassembled WGS sequence"/>
</dbReference>
<feature type="transmembrane region" description="Helical" evidence="10">
    <location>
        <begin position="499"/>
        <end position="520"/>
    </location>
</feature>
<proteinExistence type="inferred from homology"/>
<dbReference type="GO" id="GO:0005524">
    <property type="term" value="F:ATP binding"/>
    <property type="evidence" value="ECO:0007669"/>
    <property type="project" value="UniProtKB-KW"/>
</dbReference>
<reference evidence="13 14" key="1">
    <citation type="submission" date="2018-05" db="EMBL/GenBank/DDBJ databases">
        <title>Marinifilum breve JC075T sp. nov., a marine bacterium isolated from Yongle Blue Hole in the South China Sea.</title>
        <authorList>
            <person name="Fu T."/>
        </authorList>
    </citation>
    <scope>NUCLEOTIDE SEQUENCE [LARGE SCALE GENOMIC DNA]</scope>
    <source>
        <strain evidence="13 14">JC075</strain>
    </source>
</reference>
<evidence type="ECO:0000313" key="14">
    <source>
        <dbReference type="Proteomes" id="UP000248079"/>
    </source>
</evidence>
<keyword evidence="10" id="KW-0812">Transmembrane</keyword>
<protein>
    <recommendedName>
        <fullName evidence="3">non-specific protein-tyrosine kinase</fullName>
        <ecNumber evidence="3">2.7.10.2</ecNumber>
    </recommendedName>
</protein>
<dbReference type="EC" id="2.7.10.2" evidence="3"/>
<keyword evidence="8" id="KW-0829">Tyrosine-protein kinase</keyword>
<evidence type="ECO:0000256" key="5">
    <source>
        <dbReference type="ARBA" id="ARBA00022741"/>
    </source>
</evidence>
<dbReference type="RefSeq" id="WP_110361847.1">
    <property type="nucleotide sequence ID" value="NZ_QFLI01000008.1"/>
</dbReference>
<evidence type="ECO:0000256" key="10">
    <source>
        <dbReference type="SAM" id="Phobius"/>
    </source>
</evidence>
<evidence type="ECO:0000256" key="2">
    <source>
        <dbReference type="ARBA" id="ARBA00008883"/>
    </source>
</evidence>
<evidence type="ECO:0000256" key="7">
    <source>
        <dbReference type="ARBA" id="ARBA00022840"/>
    </source>
</evidence>
<dbReference type="NCBIfam" id="TIGR01007">
    <property type="entry name" value="eps_fam"/>
    <property type="match status" value="1"/>
</dbReference>
<dbReference type="CDD" id="cd05387">
    <property type="entry name" value="BY-kinase"/>
    <property type="match status" value="1"/>
</dbReference>
<organism evidence="13 14">
    <name type="scientific">Marinifilum breve</name>
    <dbReference type="NCBI Taxonomy" id="2184082"/>
    <lineage>
        <taxon>Bacteria</taxon>
        <taxon>Pseudomonadati</taxon>
        <taxon>Bacteroidota</taxon>
        <taxon>Bacteroidia</taxon>
        <taxon>Marinilabiliales</taxon>
        <taxon>Marinifilaceae</taxon>
    </lineage>
</organism>
<evidence type="ECO:0000313" key="13">
    <source>
        <dbReference type="EMBL" id="PXX97915.1"/>
    </source>
</evidence>
<feature type="domain" description="AAA" evidence="11">
    <location>
        <begin position="587"/>
        <end position="705"/>
    </location>
</feature>
<gene>
    <name evidence="13" type="ORF">DF185_16385</name>
</gene>
<feature type="domain" description="Tyrosine-protein kinase G-rich" evidence="12">
    <location>
        <begin position="443"/>
        <end position="522"/>
    </location>
</feature>
<comment type="catalytic activity">
    <reaction evidence="9">
        <text>L-tyrosyl-[protein] + ATP = O-phospho-L-tyrosyl-[protein] + ADP + H(+)</text>
        <dbReference type="Rhea" id="RHEA:10596"/>
        <dbReference type="Rhea" id="RHEA-COMP:10136"/>
        <dbReference type="Rhea" id="RHEA-COMP:20101"/>
        <dbReference type="ChEBI" id="CHEBI:15378"/>
        <dbReference type="ChEBI" id="CHEBI:30616"/>
        <dbReference type="ChEBI" id="CHEBI:46858"/>
        <dbReference type="ChEBI" id="CHEBI:61978"/>
        <dbReference type="ChEBI" id="CHEBI:456216"/>
        <dbReference type="EC" id="2.7.10.2"/>
    </reaction>
</comment>
<dbReference type="GO" id="GO:0005886">
    <property type="term" value="C:plasma membrane"/>
    <property type="evidence" value="ECO:0007669"/>
    <property type="project" value="TreeGrafter"/>
</dbReference>
<keyword evidence="7" id="KW-0067">ATP-binding</keyword>
<keyword evidence="10" id="KW-1133">Transmembrane helix</keyword>
<dbReference type="InterPro" id="IPR032807">
    <property type="entry name" value="GNVR"/>
</dbReference>
<evidence type="ECO:0000256" key="6">
    <source>
        <dbReference type="ARBA" id="ARBA00022777"/>
    </source>
</evidence>
<dbReference type="InterPro" id="IPR005702">
    <property type="entry name" value="Wzc-like_C"/>
</dbReference>
<dbReference type="EMBL" id="QFLI01000008">
    <property type="protein sequence ID" value="PXX97915.1"/>
    <property type="molecule type" value="Genomic_DNA"/>
</dbReference>
<dbReference type="Pfam" id="PF13614">
    <property type="entry name" value="AAA_31"/>
    <property type="match status" value="1"/>
</dbReference>
<dbReference type="Gene3D" id="3.40.50.300">
    <property type="entry name" value="P-loop containing nucleotide triphosphate hydrolases"/>
    <property type="match status" value="1"/>
</dbReference>